<name>A0A0V8M5E4_9CHLR</name>
<dbReference type="RefSeq" id="WP_058291957.1">
    <property type="nucleotide sequence ID" value="NZ_JGYD01000001.1"/>
</dbReference>
<accession>A0A0V8M5E4</accession>
<dbReference type="OrthoDB" id="166695at2"/>
<sequence length="140" mass="15339">MLLLSWIPCLAGGCAAPAVIEDDSPDNFCPDVYVRVSSIALSLSVDAEGNPVEPGNLFPSGSEQIICTFWLTDDLCCTTVTVAWFMEGEIISQWARDGFEIRIPTSVVLSNLPSGFVKGNYEVKVYLNTEEKISCEFSIY</sequence>
<evidence type="ECO:0000313" key="2">
    <source>
        <dbReference type="Proteomes" id="UP000053577"/>
    </source>
</evidence>
<gene>
    <name evidence="1" type="ORF">DA01_00320</name>
</gene>
<evidence type="ECO:0000313" key="1">
    <source>
        <dbReference type="EMBL" id="KSV19002.1"/>
    </source>
</evidence>
<protein>
    <submittedName>
        <fullName evidence="1">Uncharacterized protein</fullName>
    </submittedName>
</protein>
<dbReference type="AlphaFoldDB" id="A0A0V8M5E4"/>
<proteinExistence type="predicted"/>
<dbReference type="EMBL" id="JGYD01000001">
    <property type="protein sequence ID" value="KSV19002.1"/>
    <property type="molecule type" value="Genomic_DNA"/>
</dbReference>
<organism evidence="1 2">
    <name type="scientific">Dehalococcoides mccartyi</name>
    <dbReference type="NCBI Taxonomy" id="61435"/>
    <lineage>
        <taxon>Bacteria</taxon>
        <taxon>Bacillati</taxon>
        <taxon>Chloroflexota</taxon>
        <taxon>Dehalococcoidia</taxon>
        <taxon>Dehalococcoidales</taxon>
        <taxon>Dehalococcoidaceae</taxon>
        <taxon>Dehalococcoides</taxon>
    </lineage>
</organism>
<comment type="caution">
    <text evidence="1">The sequence shown here is derived from an EMBL/GenBank/DDBJ whole genome shotgun (WGS) entry which is preliminary data.</text>
</comment>
<dbReference type="PATRIC" id="fig|61435.5.peg.69"/>
<dbReference type="Proteomes" id="UP000053577">
    <property type="component" value="Unassembled WGS sequence"/>
</dbReference>
<reference evidence="1 2" key="1">
    <citation type="journal article" date="2015" name="Sci. Rep.">
        <title>A comparative genomics and reductive dehalogenase gene transcription study of two chloroethene-respiring bacteria, Dehalococcoides mccartyi strains MB and 11a.</title>
        <authorList>
            <person name="Low A."/>
            <person name="Shen Z."/>
            <person name="Cheng D."/>
            <person name="Rogers M.J."/>
            <person name="Lee P.K."/>
            <person name="He J."/>
        </authorList>
    </citation>
    <scope>NUCLEOTIDE SEQUENCE [LARGE SCALE GENOMIC DNA]</scope>
    <source>
        <strain evidence="1 2">MB</strain>
    </source>
</reference>